<comment type="subcellular location">
    <subcellularLocation>
        <location evidence="1 8">Cell membrane</location>
        <topology evidence="1 8">Multi-pass membrane protein</topology>
    </subcellularLocation>
</comment>
<evidence type="ECO:0000256" key="9">
    <source>
        <dbReference type="SAM" id="Phobius"/>
    </source>
</evidence>
<reference evidence="10 11" key="1">
    <citation type="submission" date="2022-10" db="EMBL/GenBank/DDBJ databases">
        <title>Description of Fervidibacillus gen. nov. in the family Fervidibacillaceae fam. nov. with two species, Fervidibacillus albus sp. nov., and Fervidibacillus halotolerans sp. nov., isolated from tidal flat sediments.</title>
        <authorList>
            <person name="Kwon K.K."/>
            <person name="Yang S.-H."/>
        </authorList>
    </citation>
    <scope>NUCLEOTIDE SEQUENCE [LARGE SCALE GENOMIC DNA]</scope>
    <source>
        <strain evidence="10 11">DSM 23332</strain>
    </source>
</reference>
<evidence type="ECO:0000256" key="7">
    <source>
        <dbReference type="ARBA" id="ARBA00023136"/>
    </source>
</evidence>
<dbReference type="PANTHER" id="PTHR34702">
    <property type="entry name" value="NA(+)/H(+) ANTIPORTER SUBUNIT F1"/>
    <property type="match status" value="1"/>
</dbReference>
<name>A0ABT2WIR5_9BACI</name>
<keyword evidence="7 8" id="KW-0472">Membrane</keyword>
<dbReference type="PANTHER" id="PTHR34702:SF1">
    <property type="entry name" value="NA(+)_H(+) ANTIPORTER SUBUNIT F"/>
    <property type="match status" value="1"/>
</dbReference>
<evidence type="ECO:0000256" key="4">
    <source>
        <dbReference type="ARBA" id="ARBA00022475"/>
    </source>
</evidence>
<comment type="similarity">
    <text evidence="2 8">Belongs to the CPA3 antiporters (TC 2.A.63) subunit F family.</text>
</comment>
<feature type="transmembrane region" description="Helical" evidence="9">
    <location>
        <begin position="6"/>
        <end position="25"/>
    </location>
</feature>
<dbReference type="NCBIfam" id="NF009248">
    <property type="entry name" value="PRK12600.1"/>
    <property type="match status" value="1"/>
</dbReference>
<evidence type="ECO:0000256" key="5">
    <source>
        <dbReference type="ARBA" id="ARBA00022692"/>
    </source>
</evidence>
<dbReference type="PIRSF" id="PIRSF028784">
    <property type="entry name" value="MrpF"/>
    <property type="match status" value="1"/>
</dbReference>
<keyword evidence="8" id="KW-0406">Ion transport</keyword>
<sequence length="94" mass="10281">MFDIALYIVMVLLALAMVGFIYRLIKGPSIPDRVIALDGMGIVLISMVAVFSIILKTSAYLDVILLLGILSFIGTASFSKFLAKGVIFERDHDN</sequence>
<feature type="transmembrane region" description="Helical" evidence="9">
    <location>
        <begin position="34"/>
        <end position="54"/>
    </location>
</feature>
<dbReference type="InterPro" id="IPR007208">
    <property type="entry name" value="MrpF/PhaF-like"/>
</dbReference>
<keyword evidence="6 9" id="KW-1133">Transmembrane helix</keyword>
<protein>
    <submittedName>
        <fullName evidence="10">Na(+)/H(+) antiporter subunit F1</fullName>
    </submittedName>
</protein>
<feature type="transmembrane region" description="Helical" evidence="9">
    <location>
        <begin position="60"/>
        <end position="83"/>
    </location>
</feature>
<evidence type="ECO:0000256" key="8">
    <source>
        <dbReference type="PIRNR" id="PIRNR028784"/>
    </source>
</evidence>
<accession>A0ABT2WIR5</accession>
<keyword evidence="5 9" id="KW-0812">Transmembrane</keyword>
<evidence type="ECO:0000313" key="10">
    <source>
        <dbReference type="EMBL" id="MCU9595582.1"/>
    </source>
</evidence>
<keyword evidence="4 8" id="KW-1003">Cell membrane</keyword>
<gene>
    <name evidence="10" type="ORF">OEV82_14200</name>
</gene>
<keyword evidence="8" id="KW-0050">Antiport</keyword>
<organism evidence="10 11">
    <name type="scientific">Pallidibacillus thermolactis</name>
    <dbReference type="NCBI Taxonomy" id="251051"/>
    <lineage>
        <taxon>Bacteria</taxon>
        <taxon>Bacillati</taxon>
        <taxon>Bacillota</taxon>
        <taxon>Bacilli</taxon>
        <taxon>Bacillales</taxon>
        <taxon>Bacillaceae</taxon>
        <taxon>Pallidibacillus</taxon>
    </lineage>
</organism>
<keyword evidence="3 8" id="KW-0813">Transport</keyword>
<evidence type="ECO:0000313" key="11">
    <source>
        <dbReference type="Proteomes" id="UP001208656"/>
    </source>
</evidence>
<evidence type="ECO:0000256" key="6">
    <source>
        <dbReference type="ARBA" id="ARBA00022989"/>
    </source>
</evidence>
<evidence type="ECO:0000256" key="1">
    <source>
        <dbReference type="ARBA" id="ARBA00004651"/>
    </source>
</evidence>
<keyword evidence="11" id="KW-1185">Reference proteome</keyword>
<dbReference type="RefSeq" id="WP_173660817.1">
    <property type="nucleotide sequence ID" value="NZ_JAOUSE010000061.1"/>
</dbReference>
<evidence type="ECO:0000256" key="2">
    <source>
        <dbReference type="ARBA" id="ARBA00009212"/>
    </source>
</evidence>
<dbReference type="Pfam" id="PF04066">
    <property type="entry name" value="MrpF_PhaF"/>
    <property type="match status" value="1"/>
</dbReference>
<evidence type="ECO:0000256" key="3">
    <source>
        <dbReference type="ARBA" id="ARBA00022448"/>
    </source>
</evidence>
<dbReference type="EMBL" id="JAOUSE010000061">
    <property type="protein sequence ID" value="MCU9595582.1"/>
    <property type="molecule type" value="Genomic_DNA"/>
</dbReference>
<dbReference type="Proteomes" id="UP001208656">
    <property type="component" value="Unassembled WGS sequence"/>
</dbReference>
<proteinExistence type="inferred from homology"/>
<comment type="caution">
    <text evidence="10">The sequence shown here is derived from an EMBL/GenBank/DDBJ whole genome shotgun (WGS) entry which is preliminary data.</text>
</comment>